<keyword evidence="2" id="KW-1185">Reference proteome</keyword>
<dbReference type="HOGENOM" id="CLU_3038822_0_0_1"/>
<dbReference type="AlphaFoldDB" id="K3WVT9"/>
<dbReference type="InParanoid" id="K3WVT9"/>
<dbReference type="VEuPathDB" id="FungiDB:PYU1_G009069"/>
<dbReference type="EMBL" id="GL376599">
    <property type="status" value="NOT_ANNOTATED_CDS"/>
    <property type="molecule type" value="Genomic_DNA"/>
</dbReference>
<evidence type="ECO:0000313" key="2">
    <source>
        <dbReference type="Proteomes" id="UP000019132"/>
    </source>
</evidence>
<reference evidence="2" key="2">
    <citation type="submission" date="2010-04" db="EMBL/GenBank/DDBJ databases">
        <authorList>
            <person name="Buell R."/>
            <person name="Hamilton J."/>
            <person name="Hostetler J."/>
        </authorList>
    </citation>
    <scope>NUCLEOTIDE SEQUENCE [LARGE SCALE GENOMIC DNA]</scope>
    <source>
        <strain evidence="2">DAOM:BR144</strain>
    </source>
</reference>
<dbReference type="Proteomes" id="UP000019132">
    <property type="component" value="Unassembled WGS sequence"/>
</dbReference>
<proteinExistence type="predicted"/>
<accession>K3WVT9</accession>
<reference evidence="2" key="1">
    <citation type="journal article" date="2010" name="Genome Biol.">
        <title>Genome sequence of the necrotrophic plant pathogen Pythium ultimum reveals original pathogenicity mechanisms and effector repertoire.</title>
        <authorList>
            <person name="Levesque C.A."/>
            <person name="Brouwer H."/>
            <person name="Cano L."/>
            <person name="Hamilton J.P."/>
            <person name="Holt C."/>
            <person name="Huitema E."/>
            <person name="Raffaele S."/>
            <person name="Robideau G.P."/>
            <person name="Thines M."/>
            <person name="Win J."/>
            <person name="Zerillo M.M."/>
            <person name="Beakes G.W."/>
            <person name="Boore J.L."/>
            <person name="Busam D."/>
            <person name="Dumas B."/>
            <person name="Ferriera S."/>
            <person name="Fuerstenberg S.I."/>
            <person name="Gachon C.M."/>
            <person name="Gaulin E."/>
            <person name="Govers F."/>
            <person name="Grenville-Briggs L."/>
            <person name="Horner N."/>
            <person name="Hostetler J."/>
            <person name="Jiang R.H."/>
            <person name="Johnson J."/>
            <person name="Krajaejun T."/>
            <person name="Lin H."/>
            <person name="Meijer H.J."/>
            <person name="Moore B."/>
            <person name="Morris P."/>
            <person name="Phuntmart V."/>
            <person name="Puiu D."/>
            <person name="Shetty J."/>
            <person name="Stajich J.E."/>
            <person name="Tripathy S."/>
            <person name="Wawra S."/>
            <person name="van West P."/>
            <person name="Whitty B.R."/>
            <person name="Coutinho P.M."/>
            <person name="Henrissat B."/>
            <person name="Martin F."/>
            <person name="Thomas P.D."/>
            <person name="Tyler B.M."/>
            <person name="De Vries R.P."/>
            <person name="Kamoun S."/>
            <person name="Yandell M."/>
            <person name="Tisserat N."/>
            <person name="Buell C.R."/>
        </authorList>
    </citation>
    <scope>NUCLEOTIDE SEQUENCE</scope>
    <source>
        <strain evidence="2">DAOM:BR144</strain>
    </source>
</reference>
<organism evidence="1 2">
    <name type="scientific">Globisporangium ultimum (strain ATCC 200006 / CBS 805.95 / DAOM BR144)</name>
    <name type="common">Pythium ultimum</name>
    <dbReference type="NCBI Taxonomy" id="431595"/>
    <lineage>
        <taxon>Eukaryota</taxon>
        <taxon>Sar</taxon>
        <taxon>Stramenopiles</taxon>
        <taxon>Oomycota</taxon>
        <taxon>Peronosporomycetes</taxon>
        <taxon>Pythiales</taxon>
        <taxon>Pythiaceae</taxon>
        <taxon>Globisporangium</taxon>
    </lineage>
</organism>
<protein>
    <submittedName>
        <fullName evidence="1">Uncharacterized protein</fullName>
    </submittedName>
</protein>
<sequence length="55" mass="5896">MDAIQSNIPRSIVVSNTDSHAFSVTNDTTTSIASMNTNPSINRCSRVACDAYFVA</sequence>
<evidence type="ECO:0000313" key="1">
    <source>
        <dbReference type="EnsemblProtists" id="PYU1_T009087"/>
    </source>
</evidence>
<dbReference type="EnsemblProtists" id="PYU1_T009087">
    <property type="protein sequence ID" value="PYU1_T009087"/>
    <property type="gene ID" value="PYU1_G009069"/>
</dbReference>
<reference evidence="1" key="3">
    <citation type="submission" date="2015-02" db="UniProtKB">
        <authorList>
            <consortium name="EnsemblProtists"/>
        </authorList>
    </citation>
    <scope>IDENTIFICATION</scope>
    <source>
        <strain evidence="1">DAOM BR144</strain>
    </source>
</reference>
<name>K3WVT9_GLOUD</name>